<organism evidence="2 3">
    <name type="scientific">Alishewanella longhuensis</name>
    <dbReference type="NCBI Taxonomy" id="1091037"/>
    <lineage>
        <taxon>Bacteria</taxon>
        <taxon>Pseudomonadati</taxon>
        <taxon>Pseudomonadota</taxon>
        <taxon>Gammaproteobacteria</taxon>
        <taxon>Alteromonadales</taxon>
        <taxon>Alteromonadaceae</taxon>
        <taxon>Alishewanella</taxon>
    </lineage>
</organism>
<gene>
    <name evidence="2" type="ORF">GCM10010919_17420</name>
</gene>
<sequence length="137" mass="14724">MISTINTGAMPVNALLRQQTERQAQQAEQQAKTLEEQAATKRREARQAEATAKRLDAEAAQAAAESSLLKNNLSAAEQTELSAQNNSERLNKAIDEAVNTATPRQDSSTESALSREINNIVAGSINSNRGNSISFVV</sequence>
<accession>A0ABQ3KXM8</accession>
<reference evidence="3" key="1">
    <citation type="journal article" date="2019" name="Int. J. Syst. Evol. Microbiol.">
        <title>The Global Catalogue of Microorganisms (GCM) 10K type strain sequencing project: providing services to taxonomists for standard genome sequencing and annotation.</title>
        <authorList>
            <consortium name="The Broad Institute Genomics Platform"/>
            <consortium name="The Broad Institute Genome Sequencing Center for Infectious Disease"/>
            <person name="Wu L."/>
            <person name="Ma J."/>
        </authorList>
    </citation>
    <scope>NUCLEOTIDE SEQUENCE [LARGE SCALE GENOMIC DNA]</scope>
    <source>
        <strain evidence="3">CGMCC 1.7003</strain>
    </source>
</reference>
<evidence type="ECO:0000256" key="1">
    <source>
        <dbReference type="SAM" id="MobiDB-lite"/>
    </source>
</evidence>
<comment type="caution">
    <text evidence="2">The sequence shown here is derived from an EMBL/GenBank/DDBJ whole genome shotgun (WGS) entry which is preliminary data.</text>
</comment>
<dbReference type="EMBL" id="BNAO01000003">
    <property type="protein sequence ID" value="GHG68175.1"/>
    <property type="molecule type" value="Genomic_DNA"/>
</dbReference>
<name>A0ABQ3KXM8_9ALTE</name>
<dbReference type="Proteomes" id="UP000659697">
    <property type="component" value="Unassembled WGS sequence"/>
</dbReference>
<protein>
    <submittedName>
        <fullName evidence="2">Uncharacterized protein</fullName>
    </submittedName>
</protein>
<keyword evidence="3" id="KW-1185">Reference proteome</keyword>
<feature type="compositionally biased region" description="Low complexity" evidence="1">
    <location>
        <begin position="19"/>
        <end position="32"/>
    </location>
</feature>
<proteinExistence type="predicted"/>
<evidence type="ECO:0000313" key="3">
    <source>
        <dbReference type="Proteomes" id="UP000659697"/>
    </source>
</evidence>
<evidence type="ECO:0000313" key="2">
    <source>
        <dbReference type="EMBL" id="GHG68175.1"/>
    </source>
</evidence>
<feature type="region of interest" description="Disordered" evidence="1">
    <location>
        <begin position="19"/>
        <end position="58"/>
    </location>
</feature>
<feature type="compositionally biased region" description="Polar residues" evidence="1">
    <location>
        <begin position="99"/>
        <end position="112"/>
    </location>
</feature>
<feature type="compositionally biased region" description="Polar residues" evidence="1">
    <location>
        <begin position="79"/>
        <end position="88"/>
    </location>
</feature>
<feature type="region of interest" description="Disordered" evidence="1">
    <location>
        <begin position="79"/>
        <end position="112"/>
    </location>
</feature>
<dbReference type="RefSeq" id="WP_189432328.1">
    <property type="nucleotide sequence ID" value="NZ_BNAO01000003.1"/>
</dbReference>
<feature type="compositionally biased region" description="Basic and acidic residues" evidence="1">
    <location>
        <begin position="33"/>
        <end position="57"/>
    </location>
</feature>